<feature type="compositionally biased region" description="Basic residues" evidence="7">
    <location>
        <begin position="1"/>
        <end position="16"/>
    </location>
</feature>
<feature type="domain" description="PHD-type" evidence="8">
    <location>
        <begin position="416"/>
        <end position="463"/>
    </location>
</feature>
<keyword evidence="3 6" id="KW-0863">Zinc-finger</keyword>
<dbReference type="InterPro" id="IPR019787">
    <property type="entry name" value="Znf_PHD-finger"/>
</dbReference>
<dbReference type="Pfam" id="PF02791">
    <property type="entry name" value="DDT"/>
    <property type="match status" value="1"/>
</dbReference>
<reference evidence="10" key="1">
    <citation type="submission" date="2021-01" db="UniProtKB">
        <authorList>
            <consortium name="EnsemblPlants"/>
        </authorList>
    </citation>
    <scope>IDENTIFICATION</scope>
</reference>
<evidence type="ECO:0000259" key="8">
    <source>
        <dbReference type="PROSITE" id="PS50016"/>
    </source>
</evidence>
<evidence type="ECO:0000259" key="9">
    <source>
        <dbReference type="PROSITE" id="PS50827"/>
    </source>
</evidence>
<evidence type="ECO:0000256" key="4">
    <source>
        <dbReference type="ARBA" id="ARBA00022833"/>
    </source>
</evidence>
<dbReference type="Pfam" id="PF21743">
    <property type="entry name" value="PTM_DIR17_Tudor"/>
    <property type="match status" value="1"/>
</dbReference>
<protein>
    <submittedName>
        <fullName evidence="10">Uncharacterized protein</fullName>
    </submittedName>
</protein>
<dbReference type="InterPro" id="IPR011011">
    <property type="entry name" value="Znf_FYVE_PHD"/>
</dbReference>
<dbReference type="Proteomes" id="UP000594263">
    <property type="component" value="Unplaced"/>
</dbReference>
<sequence>MDSVKIPRKRGRKRKRKDGDGEDGRDGLEQRGAARPVALVGRYLKKQFEGRNYIGKIVSYDSGLYRVEYEDGDCEDLDSGEARPFLIGDDAFTKTLVNRRRKLDDLISKKAHADEGKLEQATALAGEMYFGIGNGTVNFEEHQGNRADSDMDSASESCKSQDSAVGVEAESVFVPPLELPPSSGTIGVPDGYISHLFSVYSFLRSFSIRLFLSPFGLDDFVGALNCPAQNTLLDAIHVALLRALRRHLENMSADGSELASKCLRCVEWDLLDSLTWPVYIIQYLMVMGYTNGRDWKGFYRNVLEREYYSLSVGMKLVILQMLCDDILNSAEIRAEVDMREEEEGEDSEITTDVKSESIPQRVHPRFSKPSACKDQEAMKIIADNHEIRSRSIVSPANFRGTQFVADSGSVDQDSNSDECRMCGMDGTLLCCDGCPSAYHSRCIGVNKLLIPDGAWFCPECTVDKIGPVISNLTSLQSAEIFGIDSDGRVFLGTCDHLLVLKAFIEKEPCHRYYNKFDIKRVAQTLYSKLSDPMYFGICKGILKYWQIPEDTFVLGEKVETCEIVPNQEGEFSGAAQRSLAVKSSIDVAHRASDNRSVDVLEGNSLSILAANPFQVRTLTHDRKACSYTGSNFNRNAYINHYSHGDFAASAAANLAVLSSEENRGLEVHALETIKKAMSANVLLHVKAFSSAATRFFWPNSERKYVEVPRERCGWCLSCRGAISSKKACMLNAACLNAHRGAMKFLTALRVSKNDDACLASIATYILYMEDSLSALMVGPFTSASYRRQWRKKVEHASTCCALKSYLLELERNVRDVALTSDWVKHVGDSFIESLAVQNSSVTPASVPKRGRPKKKLAGSSEVAECQDKDVINWWRGGKLSKLIFQKGMLPSRILKRAAREGGKNKIPGLYYAAEDSGIPRRSRQFIWRAAVEMCKNTSQLAIQVRTLDHHLRWSDLNRPELSSHESKGSDTEASVFRNALICDKRIVGTKISYGVVFGNQKHLPLRIMKSVTDLEQDQNSRDKHWFPEMRIPLYLIKEFEAGIVEASSQSADRASQTLSNLQKKQLKDSRRDIFLYLARKRDNESKCSCTACPLEVLLRDAVKCSDCRGYCHADCTLSVNTPATLGAGLAITCKQCYFMKPLTQGETSNSPTSPLLPFQGQGQGRSAMKSIKGSKLISVDQPLSAAGNDKSHHAKRPSASHSTLTKKKKNKILSWGLIWKKKKTDNNCDFLRTNFLLRGTVCFESAKPACTLCQKPYNPDLTYIRCETCRKWYHSDAVELDESKISELMGFKCCKCRRIRSPCCPYLDPDKRKPEANGLCLVDSNPDISGFDSLGAFEALVDEESSSPLYINTDEIFSQSDDPLLFSLSKVEQVVEPRSENDPGWDISESGPKKLPVRRQVKNENGSNDSEVANQPFLDDTMMNGDISNDAEAQDGLMFDLDSFNCEDMEFEPHTYFSMTELLEESGEMDIGHTPVSDYGLCSTSSMSNVGTGIHESDNNCGQQEPEPQENESFNIRQCDSCKCTVPPPDLSCDLCGLSIHRSCSPWFETTSVADGWRCGSCREWE</sequence>
<dbReference type="CDD" id="cd20401">
    <property type="entry name" value="Tudor_AtPTM-like"/>
    <property type="match status" value="1"/>
</dbReference>
<dbReference type="GO" id="GO:0000785">
    <property type="term" value="C:chromatin"/>
    <property type="evidence" value="ECO:0007669"/>
    <property type="project" value="UniProtKB-ARBA"/>
</dbReference>
<feature type="region of interest" description="Disordered" evidence="7">
    <location>
        <begin position="1145"/>
        <end position="1166"/>
    </location>
</feature>
<dbReference type="CDD" id="cd15532">
    <property type="entry name" value="PHD2_CHD_II"/>
    <property type="match status" value="1"/>
</dbReference>
<feature type="region of interest" description="Disordered" evidence="7">
    <location>
        <begin position="1185"/>
        <end position="1204"/>
    </location>
</feature>
<dbReference type="CDD" id="cd15489">
    <property type="entry name" value="PHD_SF"/>
    <property type="match status" value="1"/>
</dbReference>
<dbReference type="InterPro" id="IPR056618">
    <property type="entry name" value="Chromo_PTM"/>
</dbReference>
<dbReference type="Gene3D" id="3.30.40.10">
    <property type="entry name" value="Zinc/RING finger domain, C3HC4 (zinc finger)"/>
    <property type="match status" value="2"/>
</dbReference>
<evidence type="ECO:0000313" key="11">
    <source>
        <dbReference type="Proteomes" id="UP000594263"/>
    </source>
</evidence>
<evidence type="ECO:0000256" key="5">
    <source>
        <dbReference type="ARBA" id="ARBA00023242"/>
    </source>
</evidence>
<dbReference type="PANTHER" id="PTHR46508:SF1">
    <property type="entry name" value="PHD FINGER FAMILY PROTEIN"/>
    <property type="match status" value="1"/>
</dbReference>
<accession>A0A7N0U7F0</accession>
<dbReference type="GO" id="GO:0005634">
    <property type="term" value="C:nucleus"/>
    <property type="evidence" value="ECO:0007669"/>
    <property type="project" value="UniProtKB-SubCell"/>
</dbReference>
<dbReference type="EnsemblPlants" id="Kaladp0056s0104.1.v1.1">
    <property type="protein sequence ID" value="Kaladp0056s0104.1.v1.1"/>
    <property type="gene ID" value="Kaladp0056s0104.v1.1"/>
</dbReference>
<dbReference type="Pfam" id="PF00628">
    <property type="entry name" value="PHD"/>
    <property type="match status" value="1"/>
</dbReference>
<evidence type="ECO:0000313" key="10">
    <source>
        <dbReference type="EnsemblPlants" id="Kaladp0056s0104.1.v1.1"/>
    </source>
</evidence>
<dbReference type="InterPro" id="IPR047365">
    <property type="entry name" value="Tudor_AtPTM-like"/>
</dbReference>
<dbReference type="InterPro" id="IPR001965">
    <property type="entry name" value="Znf_PHD"/>
</dbReference>
<keyword evidence="5" id="KW-0539">Nucleus</keyword>
<dbReference type="InterPro" id="IPR013083">
    <property type="entry name" value="Znf_RING/FYVE/PHD"/>
</dbReference>
<feature type="region of interest" description="Disordered" evidence="7">
    <location>
        <begin position="1377"/>
        <end position="1429"/>
    </location>
</feature>
<evidence type="ECO:0000256" key="3">
    <source>
        <dbReference type="ARBA" id="ARBA00022771"/>
    </source>
</evidence>
<dbReference type="PROSITE" id="PS01359">
    <property type="entry name" value="ZF_PHD_1"/>
    <property type="match status" value="1"/>
</dbReference>
<dbReference type="Pfam" id="PF24294">
    <property type="entry name" value="Chromo_PTM"/>
    <property type="match status" value="1"/>
</dbReference>
<keyword evidence="11" id="KW-1185">Reference proteome</keyword>
<evidence type="ECO:0000256" key="7">
    <source>
        <dbReference type="SAM" id="MobiDB-lite"/>
    </source>
</evidence>
<organism evidence="10 11">
    <name type="scientific">Kalanchoe fedtschenkoi</name>
    <name type="common">Lavender scallops</name>
    <name type="synonym">South American air plant</name>
    <dbReference type="NCBI Taxonomy" id="63787"/>
    <lineage>
        <taxon>Eukaryota</taxon>
        <taxon>Viridiplantae</taxon>
        <taxon>Streptophyta</taxon>
        <taxon>Embryophyta</taxon>
        <taxon>Tracheophyta</taxon>
        <taxon>Spermatophyta</taxon>
        <taxon>Magnoliopsida</taxon>
        <taxon>eudicotyledons</taxon>
        <taxon>Gunneridae</taxon>
        <taxon>Pentapetalae</taxon>
        <taxon>Saxifragales</taxon>
        <taxon>Crassulaceae</taxon>
        <taxon>Kalanchoe</taxon>
    </lineage>
</organism>
<dbReference type="PROSITE" id="PS50016">
    <property type="entry name" value="ZF_PHD_2"/>
    <property type="match status" value="1"/>
</dbReference>
<proteinExistence type="predicted"/>
<name>A0A7N0U7F0_KALFE</name>
<dbReference type="SMART" id="SM00571">
    <property type="entry name" value="DDT"/>
    <property type="match status" value="1"/>
</dbReference>
<evidence type="ECO:0000256" key="1">
    <source>
        <dbReference type="ARBA" id="ARBA00004123"/>
    </source>
</evidence>
<dbReference type="OMA" id="LQIHSHC"/>
<feature type="compositionally biased region" description="Polar residues" evidence="7">
    <location>
        <begin position="1403"/>
        <end position="1413"/>
    </location>
</feature>
<dbReference type="PANTHER" id="PTHR46508">
    <property type="entry name" value="PHD FINGER FAMILY PROTEIN"/>
    <property type="match status" value="1"/>
</dbReference>
<feature type="compositionally biased region" description="Basic residues" evidence="7">
    <location>
        <begin position="1192"/>
        <end position="1204"/>
    </location>
</feature>
<dbReference type="Gramene" id="Kaladp0056s0104.1.v1.1">
    <property type="protein sequence ID" value="Kaladp0056s0104.1.v1.1"/>
    <property type="gene ID" value="Kaladp0056s0104.v1.1"/>
</dbReference>
<comment type="subcellular location">
    <subcellularLocation>
        <location evidence="1">Nucleus</location>
    </subcellularLocation>
</comment>
<feature type="compositionally biased region" description="Basic and acidic residues" evidence="7">
    <location>
        <begin position="17"/>
        <end position="29"/>
    </location>
</feature>
<dbReference type="SUPFAM" id="SSF57903">
    <property type="entry name" value="FYVE/PHD zinc finger"/>
    <property type="match status" value="2"/>
</dbReference>
<dbReference type="Pfam" id="PF15612">
    <property type="entry name" value="WHIM1"/>
    <property type="match status" value="1"/>
</dbReference>
<keyword evidence="2" id="KW-0479">Metal-binding</keyword>
<evidence type="ECO:0000256" key="2">
    <source>
        <dbReference type="ARBA" id="ARBA00022723"/>
    </source>
</evidence>
<feature type="domain" description="DDT" evidence="9">
    <location>
        <begin position="190"/>
        <end position="250"/>
    </location>
</feature>
<dbReference type="InterPro" id="IPR028942">
    <property type="entry name" value="WHIM1_dom"/>
</dbReference>
<dbReference type="GO" id="GO:0008270">
    <property type="term" value="F:zinc ion binding"/>
    <property type="evidence" value="ECO:0007669"/>
    <property type="project" value="UniProtKB-KW"/>
</dbReference>
<feature type="region of interest" description="Disordered" evidence="7">
    <location>
        <begin position="1"/>
        <end position="31"/>
    </location>
</feature>
<dbReference type="InterPro" id="IPR019786">
    <property type="entry name" value="Zinc_finger_PHD-type_CS"/>
</dbReference>
<dbReference type="InterPro" id="IPR018501">
    <property type="entry name" value="DDT_dom"/>
</dbReference>
<dbReference type="SMART" id="SM00249">
    <property type="entry name" value="PHD"/>
    <property type="match status" value="4"/>
</dbReference>
<dbReference type="PROSITE" id="PS50827">
    <property type="entry name" value="DDT"/>
    <property type="match status" value="1"/>
</dbReference>
<evidence type="ECO:0000256" key="6">
    <source>
        <dbReference type="PROSITE-ProRule" id="PRU00146"/>
    </source>
</evidence>
<keyword evidence="4" id="KW-0862">Zinc</keyword>